<evidence type="ECO:0000313" key="2">
    <source>
        <dbReference type="EMBL" id="CUM84987.1"/>
    </source>
</evidence>
<evidence type="ECO:0008006" key="4">
    <source>
        <dbReference type="Google" id="ProtNLM"/>
    </source>
</evidence>
<dbReference type="AlphaFoldDB" id="A0A173S545"/>
<keyword evidence="1" id="KW-0732">Signal</keyword>
<name>A0A173S545_ANAHA</name>
<proteinExistence type="predicted"/>
<gene>
    <name evidence="2" type="ORF">ERS852425_01008</name>
</gene>
<feature type="signal peptide" evidence="1">
    <location>
        <begin position="1"/>
        <end position="22"/>
    </location>
</feature>
<dbReference type="RefSeq" id="WP_055258168.1">
    <property type="nucleotide sequence ID" value="NZ_CYXT01000005.1"/>
</dbReference>
<dbReference type="PROSITE" id="PS51257">
    <property type="entry name" value="PROKAR_LIPOPROTEIN"/>
    <property type="match status" value="1"/>
</dbReference>
<evidence type="ECO:0000313" key="3">
    <source>
        <dbReference type="Proteomes" id="UP000095598"/>
    </source>
</evidence>
<evidence type="ECO:0000256" key="1">
    <source>
        <dbReference type="SAM" id="SignalP"/>
    </source>
</evidence>
<sequence length="430" mass="49097">MRKCGKGTLLLMSAVMATSLFTGCGKGKSSQAQKNEVYATIKKRDQSASAAQICAWLSYRAKNNRLFQNEGIELSYCSDNLAVFSDSVGSVIYDRTKKKVIAAVDLDKIGCDHFYSEGDEENPGLETAIKVSKDQKWMIIYNQLQGKINGNIYAYSLKRCDNMKFAKITPSKQISEKDKLYQTIIKDHKYTQKESDSIPGKIGDKIRAMDVSSSKYAYQWKDSKGIRKQSVLVVDKDGLKLYTLSGKENQPDIQSEMVDLKTSDKIKLNTQLPEYEYTGKDLRIKAVFDETKKKSDEDKEEGLVTIPMLNIYKIVETKSGAEVYANFWSETYYRYGSLLKNYSGGSYPGVMYLKKTKDGYRVTKTRYAEDGESLEKSIWKLCKGYPDVAIRMMKDSVTQNQRKKVLQEYVSQNKLKIKAYKEYGWQYVNL</sequence>
<reference evidence="2 3" key="1">
    <citation type="submission" date="2015-09" db="EMBL/GenBank/DDBJ databases">
        <authorList>
            <consortium name="Pathogen Informatics"/>
        </authorList>
    </citation>
    <scope>NUCLEOTIDE SEQUENCE [LARGE SCALE GENOMIC DNA]</scope>
    <source>
        <strain evidence="2 3">2789STDY5608868</strain>
    </source>
</reference>
<feature type="chain" id="PRO_5039186305" description="Lipoprotein" evidence="1">
    <location>
        <begin position="23"/>
        <end position="430"/>
    </location>
</feature>
<organism evidence="2 3">
    <name type="scientific">Anaerostipes hadrus</name>
    <dbReference type="NCBI Taxonomy" id="649756"/>
    <lineage>
        <taxon>Bacteria</taxon>
        <taxon>Bacillati</taxon>
        <taxon>Bacillota</taxon>
        <taxon>Clostridia</taxon>
        <taxon>Lachnospirales</taxon>
        <taxon>Lachnospiraceae</taxon>
        <taxon>Anaerostipes</taxon>
    </lineage>
</organism>
<accession>A0A173S545</accession>
<protein>
    <recommendedName>
        <fullName evidence="4">Lipoprotein</fullName>
    </recommendedName>
</protein>
<dbReference type="Proteomes" id="UP000095598">
    <property type="component" value="Unassembled WGS sequence"/>
</dbReference>
<dbReference type="EMBL" id="CYXT01000005">
    <property type="protein sequence ID" value="CUM84987.1"/>
    <property type="molecule type" value="Genomic_DNA"/>
</dbReference>